<evidence type="ECO:0000313" key="3">
    <source>
        <dbReference type="EMBL" id="KGO91017.1"/>
    </source>
</evidence>
<evidence type="ECO:0000256" key="1">
    <source>
        <dbReference type="SAM" id="Coils"/>
    </source>
</evidence>
<evidence type="ECO:0000259" key="2">
    <source>
        <dbReference type="Pfam" id="PF00350"/>
    </source>
</evidence>
<dbReference type="SUPFAM" id="SSF52540">
    <property type="entry name" value="P-loop containing nucleoside triphosphate hydrolases"/>
    <property type="match status" value="1"/>
</dbReference>
<keyword evidence="1" id="KW-0175">Coiled coil</keyword>
<dbReference type="InterPro" id="IPR027417">
    <property type="entry name" value="P-loop_NTPase"/>
</dbReference>
<proteinExistence type="predicted"/>
<dbReference type="OrthoDB" id="88903at2"/>
<dbReference type="PANTHER" id="PTHR43681">
    <property type="entry name" value="TRANSMEMBRANE GTPASE FZO"/>
    <property type="match status" value="1"/>
</dbReference>
<dbReference type="Pfam" id="PF00350">
    <property type="entry name" value="Dynamin_N"/>
    <property type="match status" value="1"/>
</dbReference>
<gene>
    <name evidence="3" type="ORF">Q766_20220</name>
</gene>
<name>A0A0A2ME99_9FLAO</name>
<dbReference type="eggNOG" id="COG0699">
    <property type="taxonomic scope" value="Bacteria"/>
</dbReference>
<sequence>MVIENEELLNSLLKIVRKYELTELEKGLLELHSGQYPIRAAFLGEFNAGKTTIINAVLQRQLLPAFDVPTTALVTEIAQADKDQAFVISTSENGQESRSPISFAALADHITDTDMNKKVFVGLKDLSFTTPNLLLIDTPGIASINETHDDITYGYLPQVDIAFVVINPNSGDLPRTLINFLSQFPQDLLDKIYFVISRADQLPGKALQEVKERVTVSLQSFITTPKVLSVSAKEALAAIHGGDTLNEEQYAASGIAELRNILDKKLPLYLQNIERKRLATLLDVERKHLISLLEARQAALDWSQEELHTTITQHKTEIGLLERQIEDFQKSFKRIKQDTTSKVGSIVTEFTGLIGFCLARHEPYDDLVSGMTDEVRQNIELGMADLKTITFQGMGGHSVNMDSILRTLIERETSGIREIADLVTNATTFALTAWVVPGSSAFINTGEAIAGTSVLLAQEADQVFNSDKNLVNKGFLKTFGRIAGSVGKMVKELNPLEKVKSAVLPQLLNPKLSKALTGKVSSAVSHIFDLIGHELNKELQSQFLDPLKAKEELLAGVEKAVRQKRQTISESAELLAADLDYLKKNT</sequence>
<organism evidence="3 4">
    <name type="scientific">Flavobacterium subsaxonicum WB 4.1-42 = DSM 21790</name>
    <dbReference type="NCBI Taxonomy" id="1121898"/>
    <lineage>
        <taxon>Bacteria</taxon>
        <taxon>Pseudomonadati</taxon>
        <taxon>Bacteroidota</taxon>
        <taxon>Flavobacteriia</taxon>
        <taxon>Flavobacteriales</taxon>
        <taxon>Flavobacteriaceae</taxon>
        <taxon>Flavobacterium</taxon>
    </lineage>
</organism>
<feature type="domain" description="Dynamin N-terminal" evidence="2">
    <location>
        <begin position="41"/>
        <end position="196"/>
    </location>
</feature>
<dbReference type="InterPro" id="IPR051943">
    <property type="entry name" value="TRAFAC_Dynamin-like_GTPase"/>
</dbReference>
<protein>
    <recommendedName>
        <fullName evidence="2">Dynamin N-terminal domain-containing protein</fullName>
    </recommendedName>
</protein>
<dbReference type="RefSeq" id="WP_026990674.1">
    <property type="nucleotide sequence ID" value="NZ_AUGP01000017.1"/>
</dbReference>
<dbReference type="InterPro" id="IPR045063">
    <property type="entry name" value="Dynamin_N"/>
</dbReference>
<dbReference type="STRING" id="1121898.GCA_000422725_01829"/>
<evidence type="ECO:0000313" key="4">
    <source>
        <dbReference type="Proteomes" id="UP000030111"/>
    </source>
</evidence>
<dbReference type="Proteomes" id="UP000030111">
    <property type="component" value="Unassembled WGS sequence"/>
</dbReference>
<reference evidence="3 4" key="1">
    <citation type="submission" date="2013-09" db="EMBL/GenBank/DDBJ databases">
        <authorList>
            <person name="Zeng Z."/>
            <person name="Chen C."/>
        </authorList>
    </citation>
    <scope>NUCLEOTIDE SEQUENCE [LARGE SCALE GENOMIC DNA]</scope>
    <source>
        <strain evidence="3 4">WB 4.1-42</strain>
    </source>
</reference>
<feature type="coiled-coil region" evidence="1">
    <location>
        <begin position="311"/>
        <end position="338"/>
    </location>
</feature>
<dbReference type="AlphaFoldDB" id="A0A0A2ME99"/>
<dbReference type="PANTHER" id="PTHR43681:SF1">
    <property type="entry name" value="SARCALUMENIN"/>
    <property type="match status" value="1"/>
</dbReference>
<keyword evidence="4" id="KW-1185">Reference proteome</keyword>
<comment type="caution">
    <text evidence="3">The sequence shown here is derived from an EMBL/GenBank/DDBJ whole genome shotgun (WGS) entry which is preliminary data.</text>
</comment>
<dbReference type="EMBL" id="JRLY01000029">
    <property type="protein sequence ID" value="KGO91017.1"/>
    <property type="molecule type" value="Genomic_DNA"/>
</dbReference>
<accession>A0A0A2ME99</accession>
<dbReference type="Gene3D" id="3.40.50.300">
    <property type="entry name" value="P-loop containing nucleotide triphosphate hydrolases"/>
    <property type="match status" value="1"/>
</dbReference>